<reference evidence="10" key="2">
    <citation type="journal article" date="2021" name="PeerJ">
        <title>Extensive microbial diversity within the chicken gut microbiome revealed by metagenomics and culture.</title>
        <authorList>
            <person name="Gilroy R."/>
            <person name="Ravi A."/>
            <person name="Getino M."/>
            <person name="Pursley I."/>
            <person name="Horton D.L."/>
            <person name="Alikhan N.F."/>
            <person name="Baker D."/>
            <person name="Gharbi K."/>
            <person name="Hall N."/>
            <person name="Watson M."/>
            <person name="Adriaenssens E.M."/>
            <person name="Foster-Nyarko E."/>
            <person name="Jarju S."/>
            <person name="Secka A."/>
            <person name="Antonio M."/>
            <person name="Oren A."/>
            <person name="Chaudhuri R.R."/>
            <person name="La Ragione R."/>
            <person name="Hildebrand F."/>
            <person name="Pallen M.J."/>
        </authorList>
    </citation>
    <scope>NUCLEOTIDE SEQUENCE</scope>
    <source>
        <strain evidence="10">ChiW3-316</strain>
    </source>
</reference>
<dbReference type="EMBL" id="DVNC01000059">
    <property type="protein sequence ID" value="HIU54125.1"/>
    <property type="molecule type" value="Genomic_DNA"/>
</dbReference>
<reference evidence="10" key="1">
    <citation type="submission" date="2020-10" db="EMBL/GenBank/DDBJ databases">
        <authorList>
            <person name="Gilroy R."/>
        </authorList>
    </citation>
    <scope>NUCLEOTIDE SEQUENCE</scope>
    <source>
        <strain evidence="10">ChiW3-316</strain>
    </source>
</reference>
<comment type="function">
    <text evidence="8">One of the primary rRNA binding proteins, it binds directly to 16S rRNA central domain where it helps coordinate assembly of the platform of the 30S subunit.</text>
</comment>
<dbReference type="GO" id="GO:0019843">
    <property type="term" value="F:rRNA binding"/>
    <property type="evidence" value="ECO:0007669"/>
    <property type="project" value="UniProtKB-UniRule"/>
</dbReference>
<evidence type="ECO:0000256" key="4">
    <source>
        <dbReference type="ARBA" id="ARBA00022980"/>
    </source>
</evidence>
<keyword evidence="4 8" id="KW-0689">Ribosomal protein</keyword>
<dbReference type="SUPFAM" id="SSF56047">
    <property type="entry name" value="Ribosomal protein S8"/>
    <property type="match status" value="1"/>
</dbReference>
<comment type="caution">
    <text evidence="10">The sequence shown here is derived from an EMBL/GenBank/DDBJ whole genome shotgun (WGS) entry which is preliminary data.</text>
</comment>
<dbReference type="GO" id="GO:1990904">
    <property type="term" value="C:ribonucleoprotein complex"/>
    <property type="evidence" value="ECO:0007669"/>
    <property type="project" value="UniProtKB-KW"/>
</dbReference>
<keyword evidence="2 8" id="KW-0699">rRNA-binding</keyword>
<evidence type="ECO:0000256" key="6">
    <source>
        <dbReference type="ARBA" id="ARBA00035258"/>
    </source>
</evidence>
<dbReference type="NCBIfam" id="NF001109">
    <property type="entry name" value="PRK00136.1"/>
    <property type="match status" value="1"/>
</dbReference>
<dbReference type="FunFam" id="3.30.1490.10:FF:000001">
    <property type="entry name" value="30S ribosomal protein S8"/>
    <property type="match status" value="1"/>
</dbReference>
<protein>
    <recommendedName>
        <fullName evidence="6 8">Small ribosomal subunit protein uS8</fullName>
    </recommendedName>
</protein>
<evidence type="ECO:0000256" key="8">
    <source>
        <dbReference type="HAMAP-Rule" id="MF_01302"/>
    </source>
</evidence>
<dbReference type="Gene3D" id="3.30.1370.30">
    <property type="match status" value="1"/>
</dbReference>
<dbReference type="Proteomes" id="UP000824107">
    <property type="component" value="Unassembled WGS sequence"/>
</dbReference>
<dbReference type="HAMAP" id="MF_01302_B">
    <property type="entry name" value="Ribosomal_uS8_B"/>
    <property type="match status" value="1"/>
</dbReference>
<dbReference type="Gene3D" id="3.30.1490.10">
    <property type="match status" value="1"/>
</dbReference>
<dbReference type="PROSITE" id="PS00053">
    <property type="entry name" value="RIBOSOMAL_S8"/>
    <property type="match status" value="1"/>
</dbReference>
<dbReference type="InterPro" id="IPR000630">
    <property type="entry name" value="Ribosomal_uS8"/>
</dbReference>
<evidence type="ECO:0000313" key="10">
    <source>
        <dbReference type="EMBL" id="HIU54125.1"/>
    </source>
</evidence>
<comment type="similarity">
    <text evidence="1 8 9">Belongs to the universal ribosomal protein uS8 family.</text>
</comment>
<sequence length="132" mass="14695">MSMSDTLGDMLTRIRNAQRAKKSEVVSPASRLRESVLEVLKKEGYIEGYERVNVKPGIDELHIKLKYHEGTSVITEIYRVSTPGRRVYSSVKDLPRVYNGLGISIISTPSGVMSDHDARKANVGGEILCQVF</sequence>
<dbReference type="GO" id="GO:0006412">
    <property type="term" value="P:translation"/>
    <property type="evidence" value="ECO:0007669"/>
    <property type="project" value="UniProtKB-UniRule"/>
</dbReference>
<dbReference type="AlphaFoldDB" id="A0A9D1SBL3"/>
<organism evidence="10 11">
    <name type="scientific">Candidatus Scatocola faecipullorum</name>
    <dbReference type="NCBI Taxonomy" id="2840917"/>
    <lineage>
        <taxon>Bacteria</taxon>
        <taxon>Pseudomonadati</taxon>
        <taxon>Pseudomonadota</taxon>
        <taxon>Alphaproteobacteria</taxon>
        <taxon>Rhodospirillales</taxon>
        <taxon>Rhodospirillaceae</taxon>
        <taxon>Rhodospirillaceae incertae sedis</taxon>
        <taxon>Candidatus Scatocola</taxon>
    </lineage>
</organism>
<evidence type="ECO:0000256" key="9">
    <source>
        <dbReference type="RuleBase" id="RU003660"/>
    </source>
</evidence>
<evidence type="ECO:0000256" key="7">
    <source>
        <dbReference type="ARBA" id="ARBA00046740"/>
    </source>
</evidence>
<comment type="subunit">
    <text evidence="7 8">Part of the 30S ribosomal subunit. Contacts proteins S5 and S12.</text>
</comment>
<dbReference type="GO" id="GO:0005840">
    <property type="term" value="C:ribosome"/>
    <property type="evidence" value="ECO:0007669"/>
    <property type="project" value="UniProtKB-KW"/>
</dbReference>
<dbReference type="FunFam" id="3.30.1370.30:FF:000002">
    <property type="entry name" value="30S ribosomal protein S8"/>
    <property type="match status" value="1"/>
</dbReference>
<keyword evidence="5 8" id="KW-0687">Ribonucleoprotein</keyword>
<gene>
    <name evidence="8 10" type="primary">rpsH</name>
    <name evidence="10" type="ORF">IAD20_08620</name>
</gene>
<evidence type="ECO:0000256" key="2">
    <source>
        <dbReference type="ARBA" id="ARBA00022730"/>
    </source>
</evidence>
<keyword evidence="3 8" id="KW-0694">RNA-binding</keyword>
<evidence type="ECO:0000256" key="5">
    <source>
        <dbReference type="ARBA" id="ARBA00023274"/>
    </source>
</evidence>
<dbReference type="InterPro" id="IPR047863">
    <property type="entry name" value="Ribosomal_uS8_CS"/>
</dbReference>
<dbReference type="Pfam" id="PF00410">
    <property type="entry name" value="Ribosomal_S8"/>
    <property type="match status" value="1"/>
</dbReference>
<evidence type="ECO:0000256" key="1">
    <source>
        <dbReference type="ARBA" id="ARBA00006471"/>
    </source>
</evidence>
<accession>A0A9D1SBL3</accession>
<dbReference type="PANTHER" id="PTHR11758">
    <property type="entry name" value="40S RIBOSOMAL PROTEIN S15A"/>
    <property type="match status" value="1"/>
</dbReference>
<dbReference type="InterPro" id="IPR035987">
    <property type="entry name" value="Ribosomal_uS8_sf"/>
</dbReference>
<name>A0A9D1SBL3_9PROT</name>
<evidence type="ECO:0000313" key="11">
    <source>
        <dbReference type="Proteomes" id="UP000824107"/>
    </source>
</evidence>
<dbReference type="GO" id="GO:0005737">
    <property type="term" value="C:cytoplasm"/>
    <property type="evidence" value="ECO:0007669"/>
    <property type="project" value="UniProtKB-ARBA"/>
</dbReference>
<dbReference type="GO" id="GO:0003735">
    <property type="term" value="F:structural constituent of ribosome"/>
    <property type="evidence" value="ECO:0007669"/>
    <property type="project" value="InterPro"/>
</dbReference>
<evidence type="ECO:0000256" key="3">
    <source>
        <dbReference type="ARBA" id="ARBA00022884"/>
    </source>
</evidence>
<proteinExistence type="inferred from homology"/>